<gene>
    <name evidence="3" type="ORF">SAMN04488530_1443</name>
</gene>
<dbReference type="InterPro" id="IPR043128">
    <property type="entry name" value="Rev_trsase/Diguanyl_cyclase"/>
</dbReference>
<sequence length="431" mass="50083">MEHRNYESWDIKSRCIIQKLRLAISEKDKLKGVYIKRYFFHCLNRKKNGTFIKIKLMGISFVNLNLGVKYGNEIITNILKQIKEIKPESIITKISGTNLCIYIEETKVEHVKDFIEKILGITRNVSTSVSNVKISANIASITYKDDDFDVRDAVNKVDLSMFNAIRKGSNKYEIYNEMYESHINIRNIEKSIENNEITLYYQPKVDAKSGNIEGVEALIRWFSKDYGYITPDKLIGFAEHSGYIYKLGKWILKKACIDIKELNKNLNKKLSLSVNISPYQLEHEEFLDEIKDIIEEVGFEQELLQLEITESKNIESIKDIQLILKEIRNTGIRVSIDDFGKGYNSIDYIKNYDVDEIKIDKSIVKYIGNNPLFIESLINMVHTTNTTVVAEGVEEKFEYEELQKMGCNLIQGYYCYRPMELKKLLELAKEA</sequence>
<dbReference type="Pfam" id="PF00990">
    <property type="entry name" value="GGDEF"/>
    <property type="match status" value="1"/>
</dbReference>
<dbReference type="CDD" id="cd01948">
    <property type="entry name" value="EAL"/>
    <property type="match status" value="1"/>
</dbReference>
<dbReference type="SMART" id="SM00052">
    <property type="entry name" value="EAL"/>
    <property type="match status" value="1"/>
</dbReference>
<dbReference type="PROSITE" id="PS50887">
    <property type="entry name" value="GGDEF"/>
    <property type="match status" value="1"/>
</dbReference>
<dbReference type="RefSeq" id="WP_073127468.1">
    <property type="nucleotide sequence ID" value="NZ_BAABCH010000009.1"/>
</dbReference>
<protein>
    <submittedName>
        <fullName evidence="3">EAL domain, c-di-GMP-specific phosphodiesterase class I (Or its enzymatically inactive variant)</fullName>
    </submittedName>
</protein>
<dbReference type="InterPro" id="IPR000160">
    <property type="entry name" value="GGDEF_dom"/>
</dbReference>
<dbReference type="PROSITE" id="PS50883">
    <property type="entry name" value="EAL"/>
    <property type="match status" value="1"/>
</dbReference>
<keyword evidence="4" id="KW-1185">Reference proteome</keyword>
<dbReference type="InterPro" id="IPR050706">
    <property type="entry name" value="Cyclic-di-GMP_PDE-like"/>
</dbReference>
<reference evidence="4" key="1">
    <citation type="submission" date="2016-11" db="EMBL/GenBank/DDBJ databases">
        <authorList>
            <person name="Varghese N."/>
            <person name="Submissions S."/>
        </authorList>
    </citation>
    <scope>NUCLEOTIDE SEQUENCE [LARGE SCALE GENOMIC DNA]</scope>
    <source>
        <strain evidence="4">DSM 2635</strain>
    </source>
</reference>
<dbReference type="InterPro" id="IPR035919">
    <property type="entry name" value="EAL_sf"/>
</dbReference>
<dbReference type="Proteomes" id="UP000243255">
    <property type="component" value="Unassembled WGS sequence"/>
</dbReference>
<evidence type="ECO:0000313" key="4">
    <source>
        <dbReference type="Proteomes" id="UP000243255"/>
    </source>
</evidence>
<dbReference type="SMART" id="SM00267">
    <property type="entry name" value="GGDEF"/>
    <property type="match status" value="1"/>
</dbReference>
<dbReference type="STRING" id="1121321.SAMN04488530_1443"/>
<evidence type="ECO:0000313" key="3">
    <source>
        <dbReference type="EMBL" id="SHH40248.1"/>
    </source>
</evidence>
<dbReference type="InterPro" id="IPR029787">
    <property type="entry name" value="Nucleotide_cyclase"/>
</dbReference>
<dbReference type="GO" id="GO:0071111">
    <property type="term" value="F:cyclic-guanylate-specific phosphodiesterase activity"/>
    <property type="evidence" value="ECO:0007669"/>
    <property type="project" value="InterPro"/>
</dbReference>
<dbReference type="PANTHER" id="PTHR33121:SF71">
    <property type="entry name" value="OXYGEN SENSOR PROTEIN DOSP"/>
    <property type="match status" value="1"/>
</dbReference>
<dbReference type="PANTHER" id="PTHR33121">
    <property type="entry name" value="CYCLIC DI-GMP PHOSPHODIESTERASE PDEF"/>
    <property type="match status" value="1"/>
</dbReference>
<dbReference type="AlphaFoldDB" id="A0A1M5SPI2"/>
<dbReference type="SUPFAM" id="SSF55073">
    <property type="entry name" value="Nucleotide cyclase"/>
    <property type="match status" value="1"/>
</dbReference>
<dbReference type="EMBL" id="FQWX01000044">
    <property type="protein sequence ID" value="SHH40248.1"/>
    <property type="molecule type" value="Genomic_DNA"/>
</dbReference>
<name>A0A1M5SPI2_9FIRM</name>
<dbReference type="Gene3D" id="3.20.20.450">
    <property type="entry name" value="EAL domain"/>
    <property type="match status" value="1"/>
</dbReference>
<dbReference type="Gene3D" id="3.30.70.270">
    <property type="match status" value="1"/>
</dbReference>
<accession>A0A1M5SPI2</accession>
<dbReference type="SUPFAM" id="SSF141868">
    <property type="entry name" value="EAL domain-like"/>
    <property type="match status" value="1"/>
</dbReference>
<evidence type="ECO:0000259" key="1">
    <source>
        <dbReference type="PROSITE" id="PS50883"/>
    </source>
</evidence>
<organism evidence="3 4">
    <name type="scientific">Asaccharospora irregularis DSM 2635</name>
    <dbReference type="NCBI Taxonomy" id="1121321"/>
    <lineage>
        <taxon>Bacteria</taxon>
        <taxon>Bacillati</taxon>
        <taxon>Bacillota</taxon>
        <taxon>Clostridia</taxon>
        <taxon>Peptostreptococcales</taxon>
        <taxon>Peptostreptococcaceae</taxon>
        <taxon>Asaccharospora</taxon>
    </lineage>
</organism>
<dbReference type="Pfam" id="PF00563">
    <property type="entry name" value="EAL"/>
    <property type="match status" value="1"/>
</dbReference>
<proteinExistence type="predicted"/>
<feature type="domain" description="GGDEF" evidence="2">
    <location>
        <begin position="47"/>
        <end position="177"/>
    </location>
</feature>
<dbReference type="OrthoDB" id="9762141at2"/>
<feature type="domain" description="EAL" evidence="1">
    <location>
        <begin position="181"/>
        <end position="431"/>
    </location>
</feature>
<dbReference type="InterPro" id="IPR001633">
    <property type="entry name" value="EAL_dom"/>
</dbReference>
<evidence type="ECO:0000259" key="2">
    <source>
        <dbReference type="PROSITE" id="PS50887"/>
    </source>
</evidence>